<dbReference type="SUPFAM" id="SSF53697">
    <property type="entry name" value="SIS domain"/>
    <property type="match status" value="1"/>
</dbReference>
<dbReference type="Proteomes" id="UP000516428">
    <property type="component" value="Chromosome"/>
</dbReference>
<gene>
    <name evidence="1" type="ORF">IAG42_05850</name>
</gene>
<evidence type="ECO:0000313" key="1">
    <source>
        <dbReference type="EMBL" id="QNS03190.1"/>
    </source>
</evidence>
<reference evidence="1 2" key="1">
    <citation type="submission" date="2020-09" db="EMBL/GenBank/DDBJ databases">
        <title>A novel species.</title>
        <authorList>
            <person name="Gao J."/>
        </authorList>
    </citation>
    <scope>NUCLEOTIDE SEQUENCE [LARGE SCALE GENOMIC DNA]</scope>
    <source>
        <strain evidence="1 2">CRXT-Y-14</strain>
    </source>
</reference>
<dbReference type="GO" id="GO:1901135">
    <property type="term" value="P:carbohydrate derivative metabolic process"/>
    <property type="evidence" value="ECO:0007669"/>
    <property type="project" value="InterPro"/>
</dbReference>
<organism evidence="1 2">
    <name type="scientific">Streptomyces xanthii</name>
    <dbReference type="NCBI Taxonomy" id="2768069"/>
    <lineage>
        <taxon>Bacteria</taxon>
        <taxon>Bacillati</taxon>
        <taxon>Actinomycetota</taxon>
        <taxon>Actinomycetes</taxon>
        <taxon>Kitasatosporales</taxon>
        <taxon>Streptomycetaceae</taxon>
        <taxon>Streptomyces</taxon>
    </lineage>
</organism>
<dbReference type="AlphaFoldDB" id="A0A7H1B385"/>
<name>A0A7H1B385_9ACTN</name>
<accession>A0A7H1B385</accession>
<dbReference type="EMBL" id="CP061281">
    <property type="protein sequence ID" value="QNS03190.1"/>
    <property type="molecule type" value="Genomic_DNA"/>
</dbReference>
<dbReference type="RefSeq" id="WP_188335944.1">
    <property type="nucleotide sequence ID" value="NZ_CP061281.1"/>
</dbReference>
<keyword evidence="2" id="KW-1185">Reference proteome</keyword>
<dbReference type="Gene3D" id="3.40.50.10490">
    <property type="entry name" value="Glucose-6-phosphate isomerase like protein, domain 1"/>
    <property type="match status" value="1"/>
</dbReference>
<keyword evidence="1" id="KW-0413">Isomerase</keyword>
<dbReference type="GO" id="GO:0016853">
    <property type="term" value="F:isomerase activity"/>
    <property type="evidence" value="ECO:0007669"/>
    <property type="project" value="UniProtKB-KW"/>
</dbReference>
<sequence length="278" mass="29307">MPVPQDVASQPDCWTRAAELAASHRSALPHRGERVAVIGSGPAYAMAQSYAALRESRGHGETDAFSASAFLYGREYDRIVALTRTGTAPVMLRLLGRVHGSVPSVVITAAPDAPDIADHTVRLDFTDQPATEVATRFPTTALALLRAQLGEKLDDATDDAHEAIEETLPHVLLAAREFTFLGSGWTYGIAEAAAQLMRDNAGAWAQAYHEPEYRPGPAAARQVTWVFGEVPERLARAVADAGGTLVASARDPLADLVRVQRLALGSAAHGAAGAVGAA</sequence>
<dbReference type="InterPro" id="IPR046348">
    <property type="entry name" value="SIS_dom_sf"/>
</dbReference>
<dbReference type="GO" id="GO:0097367">
    <property type="term" value="F:carbohydrate derivative binding"/>
    <property type="evidence" value="ECO:0007669"/>
    <property type="project" value="InterPro"/>
</dbReference>
<evidence type="ECO:0000313" key="2">
    <source>
        <dbReference type="Proteomes" id="UP000516428"/>
    </source>
</evidence>
<protein>
    <submittedName>
        <fullName evidence="1">Sugar isomerase</fullName>
    </submittedName>
</protein>
<proteinExistence type="predicted"/>
<dbReference type="KEGG" id="sxn:IAG42_05850"/>